<evidence type="ECO:0000313" key="3">
    <source>
        <dbReference type="Proteomes" id="UP000070700"/>
    </source>
</evidence>
<keyword evidence="3" id="KW-1185">Reference proteome</keyword>
<protein>
    <submittedName>
        <fullName evidence="2">Uncharacterized protein</fullName>
    </submittedName>
</protein>
<dbReference type="RefSeq" id="XP_018076274.1">
    <property type="nucleotide sequence ID" value="XM_018208236.1"/>
</dbReference>
<dbReference type="KEGG" id="psco:LY89DRAFT_545451"/>
<feature type="non-terminal residue" evidence="2">
    <location>
        <position position="178"/>
    </location>
</feature>
<feature type="compositionally biased region" description="Basic and acidic residues" evidence="1">
    <location>
        <begin position="89"/>
        <end position="98"/>
    </location>
</feature>
<feature type="region of interest" description="Disordered" evidence="1">
    <location>
        <begin position="1"/>
        <end position="178"/>
    </location>
</feature>
<accession>A0A194XPB6</accession>
<dbReference type="InParanoid" id="A0A194XPB6"/>
<feature type="compositionally biased region" description="Low complexity" evidence="1">
    <location>
        <begin position="63"/>
        <end position="83"/>
    </location>
</feature>
<dbReference type="EMBL" id="KQ947407">
    <property type="protein sequence ID" value="KUJ21919.1"/>
    <property type="molecule type" value="Genomic_DNA"/>
</dbReference>
<name>A0A194XPB6_MOLSC</name>
<dbReference type="STRING" id="149040.A0A194XPB6"/>
<dbReference type="GeneID" id="28817962"/>
<evidence type="ECO:0000256" key="1">
    <source>
        <dbReference type="SAM" id="MobiDB-lite"/>
    </source>
</evidence>
<sequence>MGRTSKFSFPIPGRKHATKEGPGVKSSSAAGNNLSKAQRILGTDNDLNIDSPTREDHPWKYPGSRSSGMSISISESTQSTNESGSIHEYQSEQWDRESGVLPRSSRLHGKASSTLLGQRLGEDGTTTTSSVSGRLRNEDSSSTLKSYYDRQKSPLSISQQTSASSARDLALRKGFPPV</sequence>
<feature type="compositionally biased region" description="Polar residues" evidence="1">
    <location>
        <begin position="25"/>
        <end position="36"/>
    </location>
</feature>
<proteinExistence type="predicted"/>
<organism evidence="2 3">
    <name type="scientific">Mollisia scopiformis</name>
    <name type="common">Conifer needle endophyte fungus</name>
    <name type="synonym">Phialocephala scopiformis</name>
    <dbReference type="NCBI Taxonomy" id="149040"/>
    <lineage>
        <taxon>Eukaryota</taxon>
        <taxon>Fungi</taxon>
        <taxon>Dikarya</taxon>
        <taxon>Ascomycota</taxon>
        <taxon>Pezizomycotina</taxon>
        <taxon>Leotiomycetes</taxon>
        <taxon>Helotiales</taxon>
        <taxon>Mollisiaceae</taxon>
        <taxon>Mollisia</taxon>
    </lineage>
</organism>
<reference evidence="2 3" key="1">
    <citation type="submission" date="2015-10" db="EMBL/GenBank/DDBJ databases">
        <title>Full genome of DAOMC 229536 Phialocephala scopiformis, a fungal endophyte of spruce producing the potent anti-insectan compound rugulosin.</title>
        <authorList>
            <consortium name="DOE Joint Genome Institute"/>
            <person name="Walker A.K."/>
            <person name="Frasz S.L."/>
            <person name="Seifert K.A."/>
            <person name="Miller J.D."/>
            <person name="Mondo S.J."/>
            <person name="Labutti K."/>
            <person name="Lipzen A."/>
            <person name="Dockter R."/>
            <person name="Kennedy M."/>
            <person name="Grigoriev I.V."/>
            <person name="Spatafora J.W."/>
        </authorList>
    </citation>
    <scope>NUCLEOTIDE SEQUENCE [LARGE SCALE GENOMIC DNA]</scope>
    <source>
        <strain evidence="2 3">CBS 120377</strain>
    </source>
</reference>
<feature type="compositionally biased region" description="Polar residues" evidence="1">
    <location>
        <begin position="153"/>
        <end position="165"/>
    </location>
</feature>
<dbReference type="Proteomes" id="UP000070700">
    <property type="component" value="Unassembled WGS sequence"/>
</dbReference>
<dbReference type="AlphaFoldDB" id="A0A194XPB6"/>
<gene>
    <name evidence="2" type="ORF">LY89DRAFT_545451</name>
</gene>
<dbReference type="OrthoDB" id="5244050at2759"/>
<evidence type="ECO:0000313" key="2">
    <source>
        <dbReference type="EMBL" id="KUJ21919.1"/>
    </source>
</evidence>